<name>A0A562IY50_9GAMM</name>
<evidence type="ECO:0000256" key="1">
    <source>
        <dbReference type="SAM" id="Phobius"/>
    </source>
</evidence>
<accession>A0A562IY50</accession>
<keyword evidence="3" id="KW-1185">Reference proteome</keyword>
<dbReference type="Proteomes" id="UP000319627">
    <property type="component" value="Unassembled WGS sequence"/>
</dbReference>
<keyword evidence="1" id="KW-1133">Transmembrane helix</keyword>
<reference evidence="2 3" key="1">
    <citation type="submission" date="2019-07" db="EMBL/GenBank/DDBJ databases">
        <title>Genomic Encyclopedia of Type Strains, Phase I: the one thousand microbial genomes (KMG-I) project.</title>
        <authorList>
            <person name="Kyrpides N."/>
        </authorList>
    </citation>
    <scope>NUCLEOTIDE SEQUENCE [LARGE SCALE GENOMIC DNA]</scope>
    <source>
        <strain evidence="2 3">DSM 375</strain>
    </source>
</reference>
<sequence length="63" mass="7001">MSWITKLLNLSKPKKIMLAILAALMIFNDIGRIISMLTDLALLSAFIFILAKGLAEVEQKNNP</sequence>
<feature type="transmembrane region" description="Helical" evidence="1">
    <location>
        <begin position="40"/>
        <end position="57"/>
    </location>
</feature>
<keyword evidence="1" id="KW-0472">Membrane</keyword>
<gene>
    <name evidence="2" type="ORF">LX59_01293</name>
</gene>
<dbReference type="AlphaFoldDB" id="A0A562IY50"/>
<organism evidence="2 3">
    <name type="scientific">Azomonas agilis</name>
    <dbReference type="NCBI Taxonomy" id="116849"/>
    <lineage>
        <taxon>Bacteria</taxon>
        <taxon>Pseudomonadati</taxon>
        <taxon>Pseudomonadota</taxon>
        <taxon>Gammaproteobacteria</taxon>
        <taxon>Pseudomonadales</taxon>
        <taxon>Pseudomonadaceae</taxon>
        <taxon>Azomonas</taxon>
    </lineage>
</organism>
<evidence type="ECO:0000313" key="3">
    <source>
        <dbReference type="Proteomes" id="UP000319627"/>
    </source>
</evidence>
<dbReference type="EMBL" id="VLKG01000004">
    <property type="protein sequence ID" value="TWH75783.1"/>
    <property type="molecule type" value="Genomic_DNA"/>
</dbReference>
<protein>
    <submittedName>
        <fullName evidence="2">Uncharacterized protein</fullName>
    </submittedName>
</protein>
<keyword evidence="1" id="KW-0812">Transmembrane</keyword>
<proteinExistence type="predicted"/>
<dbReference type="RefSeq" id="WP_144571020.1">
    <property type="nucleotide sequence ID" value="NZ_VLKG01000004.1"/>
</dbReference>
<evidence type="ECO:0000313" key="2">
    <source>
        <dbReference type="EMBL" id="TWH75783.1"/>
    </source>
</evidence>
<comment type="caution">
    <text evidence="2">The sequence shown here is derived from an EMBL/GenBank/DDBJ whole genome shotgun (WGS) entry which is preliminary data.</text>
</comment>